<dbReference type="GeneID" id="92048122"/>
<dbReference type="RefSeq" id="XP_066664352.1">
    <property type="nucleotide sequence ID" value="XM_066815062.1"/>
</dbReference>
<keyword evidence="3" id="KW-1185">Reference proteome</keyword>
<feature type="signal peptide" evidence="1">
    <location>
        <begin position="1"/>
        <end position="17"/>
    </location>
</feature>
<keyword evidence="1" id="KW-0732">Signal</keyword>
<sequence>MHDLLLVLLGFFAFGDAQLPTVSNHLPENSTRQDQIALIIPQAFSSEPTGVAGVDKPVPVFNGTVPSGVAIHNHGGPVCPPYFDAWAMANPIHDGIVYLRGKQDCTAKGVPGWTYCQRVSCSYNSAIFVCNTNYATPVSPPCNTVADYAQLVVDNCFQDALQSVNDRYITQGEVFDDDYWHVYVGYSNC</sequence>
<gene>
    <name evidence="2" type="ORF">PG997_010747</name>
</gene>
<comment type="caution">
    <text evidence="2">The sequence shown here is derived from an EMBL/GenBank/DDBJ whole genome shotgun (WGS) entry which is preliminary data.</text>
</comment>
<dbReference type="PANTHER" id="PTHR35605">
    <property type="entry name" value="ECP2 EFFECTOR PROTEIN DOMAIN-CONTAINING PROTEIN-RELATED"/>
    <property type="match status" value="1"/>
</dbReference>
<dbReference type="PANTHER" id="PTHR35605:SF1">
    <property type="entry name" value="ECP2 EFFECTOR PROTEIN DOMAIN-CONTAINING PROTEIN-RELATED"/>
    <property type="match status" value="1"/>
</dbReference>
<organism evidence="2 3">
    <name type="scientific">Apiospora hydei</name>
    <dbReference type="NCBI Taxonomy" id="1337664"/>
    <lineage>
        <taxon>Eukaryota</taxon>
        <taxon>Fungi</taxon>
        <taxon>Dikarya</taxon>
        <taxon>Ascomycota</taxon>
        <taxon>Pezizomycotina</taxon>
        <taxon>Sordariomycetes</taxon>
        <taxon>Xylariomycetidae</taxon>
        <taxon>Amphisphaeriales</taxon>
        <taxon>Apiosporaceae</taxon>
        <taxon>Apiospora</taxon>
    </lineage>
</organism>
<feature type="chain" id="PRO_5046700118" description="Secreted protein" evidence="1">
    <location>
        <begin position="18"/>
        <end position="189"/>
    </location>
</feature>
<evidence type="ECO:0008006" key="4">
    <source>
        <dbReference type="Google" id="ProtNLM"/>
    </source>
</evidence>
<evidence type="ECO:0000313" key="3">
    <source>
        <dbReference type="Proteomes" id="UP001433268"/>
    </source>
</evidence>
<accession>A0ABR1VH37</accession>
<dbReference type="EMBL" id="JAQQWN010000008">
    <property type="protein sequence ID" value="KAK8070544.1"/>
    <property type="molecule type" value="Genomic_DNA"/>
</dbReference>
<evidence type="ECO:0000313" key="2">
    <source>
        <dbReference type="EMBL" id="KAK8070544.1"/>
    </source>
</evidence>
<proteinExistence type="predicted"/>
<reference evidence="2 3" key="1">
    <citation type="submission" date="2023-01" db="EMBL/GenBank/DDBJ databases">
        <title>Analysis of 21 Apiospora genomes using comparative genomics revels a genus with tremendous synthesis potential of carbohydrate active enzymes and secondary metabolites.</title>
        <authorList>
            <person name="Sorensen T."/>
        </authorList>
    </citation>
    <scope>NUCLEOTIDE SEQUENCE [LARGE SCALE GENOMIC DNA]</scope>
    <source>
        <strain evidence="2 3">CBS 114990</strain>
    </source>
</reference>
<name>A0ABR1VH37_9PEZI</name>
<protein>
    <recommendedName>
        <fullName evidence="4">Secreted protein</fullName>
    </recommendedName>
</protein>
<dbReference type="Proteomes" id="UP001433268">
    <property type="component" value="Unassembled WGS sequence"/>
</dbReference>
<evidence type="ECO:0000256" key="1">
    <source>
        <dbReference type="SAM" id="SignalP"/>
    </source>
</evidence>